<accession>A0A2R4MDT4</accession>
<dbReference type="RefSeq" id="WP_117395551.1">
    <property type="nucleotide sequence ID" value="NZ_CP021330.1"/>
</dbReference>
<dbReference type="EMBL" id="CP021330">
    <property type="protein sequence ID" value="AVX04201.1"/>
    <property type="molecule type" value="Genomic_DNA"/>
</dbReference>
<dbReference type="KEGG" id="mmyr:MXMO3_01675"/>
<keyword evidence="2" id="KW-1185">Reference proteome</keyword>
<proteinExistence type="predicted"/>
<sequence length="109" mass="12037">MSKLEQYKTFVAVIVEGSEVLETFVFTDIDDLLDQATCYGIDCTILGHKDGEESADDVTVEVAHALADWHYERNADAYCFEGAKTESPCQLITLHADTYLDGLINEVAA</sequence>
<evidence type="ECO:0000313" key="2">
    <source>
        <dbReference type="Proteomes" id="UP000258927"/>
    </source>
</evidence>
<evidence type="ECO:0000313" key="1">
    <source>
        <dbReference type="EMBL" id="AVX04201.1"/>
    </source>
</evidence>
<reference evidence="1 2" key="1">
    <citation type="submission" date="2017-05" db="EMBL/GenBank/DDBJ databases">
        <title>Genome Analysis of Maritalea myrionectae HL2708#5.</title>
        <authorList>
            <consortium name="Cotde Inc.-PKNU"/>
            <person name="Jang D."/>
            <person name="Oh H.-M."/>
        </authorList>
    </citation>
    <scope>NUCLEOTIDE SEQUENCE [LARGE SCALE GENOMIC DNA]</scope>
    <source>
        <strain evidence="1 2">HL2708#5</strain>
    </source>
</reference>
<protein>
    <submittedName>
        <fullName evidence="1">Uncharacterized protein</fullName>
    </submittedName>
</protein>
<organism evidence="1 2">
    <name type="scientific">Maritalea myrionectae</name>
    <dbReference type="NCBI Taxonomy" id="454601"/>
    <lineage>
        <taxon>Bacteria</taxon>
        <taxon>Pseudomonadati</taxon>
        <taxon>Pseudomonadota</taxon>
        <taxon>Alphaproteobacteria</taxon>
        <taxon>Hyphomicrobiales</taxon>
        <taxon>Devosiaceae</taxon>
        <taxon>Maritalea</taxon>
    </lineage>
</organism>
<dbReference type="Proteomes" id="UP000258927">
    <property type="component" value="Chromosome"/>
</dbReference>
<dbReference type="AlphaFoldDB" id="A0A2R4MDT4"/>
<gene>
    <name evidence="1" type="ORF">MXMO3_01675</name>
</gene>
<name>A0A2R4MDT4_9HYPH</name>